<dbReference type="Proteomes" id="UP000247702">
    <property type="component" value="Unassembled WGS sequence"/>
</dbReference>
<feature type="domain" description="Nucleoprotein TPR/MLP1-2" evidence="3">
    <location>
        <begin position="920"/>
        <end position="1034"/>
    </location>
</feature>
<evidence type="ECO:0000313" key="4">
    <source>
        <dbReference type="EMBL" id="GBB90773.1"/>
    </source>
</evidence>
<dbReference type="Proteomes" id="UP000615446">
    <property type="component" value="Unassembled WGS sequence"/>
</dbReference>
<gene>
    <name evidence="5" type="ORF">RCL2_002663400</name>
    <name evidence="4" type="ORF">RclHR1_17830006</name>
</gene>
<feature type="compositionally biased region" description="Polar residues" evidence="2">
    <location>
        <begin position="1603"/>
        <end position="1624"/>
    </location>
</feature>
<dbReference type="STRING" id="94130.A0A2Z6QKU4"/>
<evidence type="ECO:0000259" key="3">
    <source>
        <dbReference type="Pfam" id="PF07926"/>
    </source>
</evidence>
<feature type="region of interest" description="Disordered" evidence="2">
    <location>
        <begin position="1538"/>
        <end position="1714"/>
    </location>
</feature>
<sequence length="1714" mass="198621">MELQTDKVNELRRELTLARASFEQKLNDAENKIREFKKIGEDRKRLMDESKEALTTIEQENSQLKDENKKLKEEVEKTLYECAHQEKLLEQERQSRISLETAKVQELTQAKDAYEKMSALRQQHHNQLQKLENDLQESRSNEYQLQHKFKLLEFEKDSYVKRCASLEKDVDQWQSLAKSTLEDKNVEAEKLNRDLQSATIELEKYKQSSQSYERAYKEQIIVAQKANSERDEMSQYHREQVKLLNVEIENAQRLIHVHEKRDEENQKIISETKGVVDELNNTLLETNAKLEESINENQHLRNEIQRLEEENRQLNDISAISDTTPMGAVNLALQKKGKSIIQLYSEYSKLQDQIIIEEKKNFELLQLLNTFNHEIGQFSPVINEKNEEFDRIVKEHKQMSEQLSERDKEIEKIKASLKISRSENQELNERIMELQEEKEFCVKHNTSLLEELDKLRKEGSTNIDANINKDESTKSVDLDSLYSRNLHLEAEKTVMIRRMQSYQNTINELEAQISLKSTENKNAVGEVTRLQHRLKQYQTQIDTLERERELVSRKRYSLSSDSTPQANISSTSRQLDFQAENVDLKNRLDIATDEIKNYDEKLRKANQELNALRHEKIQFTYDKQHLEERYKILENHFNIKNDENRSNKDLLRQVQKINEQLEKQARQAENEKIISSQELKTLQNEYITRKDEWEQLQRKFNKEMDELMADKQRAEVTAQGLQQLSEEKQRLENEFKETQEKLLASQVKLDRLNGQHEELSEKYSSVLTKSAEDKNKLTDENATLQNKLNSLETEQRKLNDHIDSLNKEIQEYKDKVNLLETQDQGIAIAQLRKELDFLKKENEELRKDYETYKDLAELREKSLEENQRLYLELKSATDQERKDNNEVIKLLQEELQKNKDELKLKEDNLNSNLKELSDALDKLSASQQALDEIMSNSAAKDQQYSEETKRRETLLEESQQNYNRELAAHAAAVQTLNDIQQQHKVLQEEFNQFKIKAQQTESSLNGERVRLEKELAEFQQKCKDFEDDNKVLRNYFNNPPTDMATQNQVISLLRSDQQKAEAEKDYYAKQAERYKAQLEQTQKNYDEIQVLLLKERAEKAAPDQQLTNELLEAQKLSKILDESNQTLRNEKENLDKKIIELESSIKVSDEKNNSLEDEIRTLRVDLSTYQQEISLLKDDNNKWKDRFQTVLHKYGINDPTELQQLQDNLKSVTENLKAITEERDKLKTDIDKLNADIDSQKKQINDLKSSSDNANKTFKTQFDNLKTSVMKFKADRDNCKTKIEQLEKENTQFKQENAQSKLENTKLRESLEGQKKKFQGHVQNMQRTLQQKAASQLQASQEQSKREIEELKKQIEELKKQIEELKKQNEEKTKQVEEALEKEPELLRIKAQESMYKSKISRLEAENSDLKQKFQSSSESSLKEIVASQPTAETIAKDTAVKTEEFLQSLLPMTSISPSIPTTPNLPNVTSSIVQHDSNMTTASPGSPFQTVQELHNDTQENVSQPVIQQAIVQPVATAASGDGLSTTGASVSVRQLGNNTGQIQNAPREKPPVKIQRHRGPLVLPSSPRGPSQVASPTPNVEEQPLSQSQTVSDTEKVIQPSEVSEATATGVQPTQEVSSEIQPETELFSAVEETPAEATVERKRSWDEVETQEPLASTSAMQVEDCEITISSNIAAEGDEEEVKGDVATNSPTTNDDASGFPATKKIKLEEE</sequence>
<feature type="compositionally biased region" description="Polar residues" evidence="2">
    <location>
        <begin position="1570"/>
        <end position="1594"/>
    </location>
</feature>
<evidence type="ECO:0000256" key="2">
    <source>
        <dbReference type="SAM" id="MobiDB-lite"/>
    </source>
</evidence>
<reference evidence="4 6" key="1">
    <citation type="submission" date="2017-11" db="EMBL/GenBank/DDBJ databases">
        <title>The genome of Rhizophagus clarus HR1 reveals common genetic basis of auxotrophy among arbuscular mycorrhizal fungi.</title>
        <authorList>
            <person name="Kobayashi Y."/>
        </authorList>
    </citation>
    <scope>NUCLEOTIDE SEQUENCE [LARGE SCALE GENOMIC DNA]</scope>
    <source>
        <strain evidence="4 6">HR1</strain>
    </source>
</reference>
<organism evidence="4 6">
    <name type="scientific">Rhizophagus clarus</name>
    <dbReference type="NCBI Taxonomy" id="94130"/>
    <lineage>
        <taxon>Eukaryota</taxon>
        <taxon>Fungi</taxon>
        <taxon>Fungi incertae sedis</taxon>
        <taxon>Mucoromycota</taxon>
        <taxon>Glomeromycotina</taxon>
        <taxon>Glomeromycetes</taxon>
        <taxon>Glomerales</taxon>
        <taxon>Glomeraceae</taxon>
        <taxon>Rhizophagus</taxon>
    </lineage>
</organism>
<dbReference type="Gene3D" id="1.10.287.1490">
    <property type="match status" value="1"/>
</dbReference>
<feature type="coiled-coil region" evidence="1">
    <location>
        <begin position="1"/>
        <end position="81"/>
    </location>
</feature>
<accession>A0A2Z6QKU4</accession>
<protein>
    <submittedName>
        <fullName evidence="5">Nuclear pore complex protein An-Mlp1</fullName>
    </submittedName>
</protein>
<feature type="coiled-coil region" evidence="1">
    <location>
        <begin position="382"/>
        <end position="444"/>
    </location>
</feature>
<dbReference type="GO" id="GO:0006406">
    <property type="term" value="P:mRNA export from nucleus"/>
    <property type="evidence" value="ECO:0007669"/>
    <property type="project" value="TreeGrafter"/>
</dbReference>
<dbReference type="GO" id="GO:0006606">
    <property type="term" value="P:protein import into nucleus"/>
    <property type="evidence" value="ECO:0007669"/>
    <property type="project" value="InterPro"/>
</dbReference>
<dbReference type="PANTHER" id="PTHR18898:SF2">
    <property type="entry name" value="NUCLEOPROTEIN TPR"/>
    <property type="match status" value="1"/>
</dbReference>
<feature type="coiled-coil region" evidence="1">
    <location>
        <begin position="178"/>
        <end position="215"/>
    </location>
</feature>
<feature type="coiled-coil region" evidence="1">
    <location>
        <begin position="581"/>
        <end position="926"/>
    </location>
</feature>
<dbReference type="Pfam" id="PF07926">
    <property type="entry name" value="TPR_MLP1_2"/>
    <property type="match status" value="1"/>
</dbReference>
<dbReference type="EMBL" id="BEXD01000872">
    <property type="protein sequence ID" value="GBB90773.1"/>
    <property type="molecule type" value="Genomic_DNA"/>
</dbReference>
<evidence type="ECO:0000313" key="6">
    <source>
        <dbReference type="Proteomes" id="UP000247702"/>
    </source>
</evidence>
<feature type="compositionally biased region" description="Polar residues" evidence="2">
    <location>
        <begin position="1690"/>
        <end position="1699"/>
    </location>
</feature>
<name>A0A2Z6QKU4_9GLOM</name>
<keyword evidence="1" id="KW-0175">Coiled coil</keyword>
<evidence type="ECO:0000256" key="1">
    <source>
        <dbReference type="SAM" id="Coils"/>
    </source>
</evidence>
<dbReference type="PANTHER" id="PTHR18898">
    <property type="entry name" value="NUCLEOPROTEIN TPR-RELATED"/>
    <property type="match status" value="1"/>
</dbReference>
<dbReference type="GO" id="GO:0005643">
    <property type="term" value="C:nuclear pore"/>
    <property type="evidence" value="ECO:0007669"/>
    <property type="project" value="TreeGrafter"/>
</dbReference>
<dbReference type="InterPro" id="IPR012929">
    <property type="entry name" value="Nucleoprot-TPR/MLP1-2_dom"/>
</dbReference>
<feature type="coiled-coil region" evidence="1">
    <location>
        <begin position="241"/>
        <end position="320"/>
    </location>
</feature>
<feature type="coiled-coil region" evidence="1">
    <location>
        <begin position="969"/>
        <end position="1420"/>
    </location>
</feature>
<feature type="coiled-coil region" evidence="1">
    <location>
        <begin position="114"/>
        <end position="148"/>
    </location>
</feature>
<dbReference type="OrthoDB" id="343070at2759"/>
<proteinExistence type="predicted"/>
<comment type="caution">
    <text evidence="4">The sequence shown here is derived from an EMBL/GenBank/DDBJ whole genome shotgun (WGS) entry which is preliminary data.</text>
</comment>
<dbReference type="GO" id="GO:0017056">
    <property type="term" value="F:structural constituent of nuclear pore"/>
    <property type="evidence" value="ECO:0007669"/>
    <property type="project" value="TreeGrafter"/>
</dbReference>
<keyword evidence="6" id="KW-1185">Reference proteome</keyword>
<dbReference type="EMBL" id="BLAL01000285">
    <property type="protein sequence ID" value="GET00162.1"/>
    <property type="molecule type" value="Genomic_DNA"/>
</dbReference>
<evidence type="ECO:0000313" key="5">
    <source>
        <dbReference type="EMBL" id="GET00162.1"/>
    </source>
</evidence>
<reference evidence="5" key="2">
    <citation type="submission" date="2019-10" db="EMBL/GenBank/DDBJ databases">
        <title>Conservation and host-specific expression of non-tandemly repeated heterogenous ribosome RNA gene in arbuscular mycorrhizal fungi.</title>
        <authorList>
            <person name="Maeda T."/>
            <person name="Kobayashi Y."/>
            <person name="Nakagawa T."/>
            <person name="Ezawa T."/>
            <person name="Yamaguchi K."/>
            <person name="Bino T."/>
            <person name="Nishimoto Y."/>
            <person name="Shigenobu S."/>
            <person name="Kawaguchi M."/>
        </authorList>
    </citation>
    <scope>NUCLEOTIDE SEQUENCE</scope>
    <source>
        <strain evidence="5">HR1</strain>
    </source>
</reference>
<feature type="coiled-coil region" evidence="1">
    <location>
        <begin position="492"/>
        <end position="554"/>
    </location>
</feature>